<dbReference type="InterPro" id="IPR027417">
    <property type="entry name" value="P-loop_NTPase"/>
</dbReference>
<dbReference type="CDD" id="cd03230">
    <property type="entry name" value="ABC_DR_subfamily_A"/>
    <property type="match status" value="1"/>
</dbReference>
<evidence type="ECO:0000256" key="3">
    <source>
        <dbReference type="ARBA" id="ARBA00022741"/>
    </source>
</evidence>
<feature type="domain" description="ABC transporter" evidence="5">
    <location>
        <begin position="4"/>
        <end position="229"/>
    </location>
</feature>
<keyword evidence="4 6" id="KW-0067">ATP-binding</keyword>
<dbReference type="RefSeq" id="WP_148882895.1">
    <property type="nucleotide sequence ID" value="NZ_CP041932.1"/>
</dbReference>
<evidence type="ECO:0000256" key="4">
    <source>
        <dbReference type="ARBA" id="ARBA00022840"/>
    </source>
</evidence>
<dbReference type="Proteomes" id="UP000322631">
    <property type="component" value="Chromosome"/>
</dbReference>
<evidence type="ECO:0000313" key="7">
    <source>
        <dbReference type="Proteomes" id="UP000322631"/>
    </source>
</evidence>
<dbReference type="SMART" id="SM00382">
    <property type="entry name" value="AAA"/>
    <property type="match status" value="1"/>
</dbReference>
<evidence type="ECO:0000313" key="6">
    <source>
        <dbReference type="EMBL" id="QEK14926.1"/>
    </source>
</evidence>
<dbReference type="KEGG" id="them:FPV09_07300"/>
<dbReference type="GO" id="GO:0016887">
    <property type="term" value="F:ATP hydrolysis activity"/>
    <property type="evidence" value="ECO:0007669"/>
    <property type="project" value="InterPro"/>
</dbReference>
<dbReference type="GO" id="GO:0005524">
    <property type="term" value="F:ATP binding"/>
    <property type="evidence" value="ECO:0007669"/>
    <property type="project" value="UniProtKB-KW"/>
</dbReference>
<dbReference type="InterPro" id="IPR050763">
    <property type="entry name" value="ABC_transporter_ATP-binding"/>
</dbReference>
<dbReference type="SUPFAM" id="SSF52540">
    <property type="entry name" value="P-loop containing nucleoside triphosphate hydrolases"/>
    <property type="match status" value="1"/>
</dbReference>
<dbReference type="GeneID" id="41609649"/>
<dbReference type="EMBL" id="CP041932">
    <property type="protein sequence ID" value="QEK14926.1"/>
    <property type="molecule type" value="Genomic_DNA"/>
</dbReference>
<keyword evidence="3" id="KW-0547">Nucleotide-binding</keyword>
<protein>
    <submittedName>
        <fullName evidence="6">ABC transporter ATP-binding protein</fullName>
    </submittedName>
</protein>
<dbReference type="InterPro" id="IPR003439">
    <property type="entry name" value="ABC_transporter-like_ATP-bd"/>
</dbReference>
<dbReference type="PROSITE" id="PS50893">
    <property type="entry name" value="ABC_TRANSPORTER_2"/>
    <property type="match status" value="1"/>
</dbReference>
<dbReference type="Pfam" id="PF00005">
    <property type="entry name" value="ABC_tran"/>
    <property type="match status" value="1"/>
</dbReference>
<organism evidence="6 7">
    <name type="scientific">Thermococcus aciditolerans</name>
    <dbReference type="NCBI Taxonomy" id="2598455"/>
    <lineage>
        <taxon>Archaea</taxon>
        <taxon>Methanobacteriati</taxon>
        <taxon>Methanobacteriota</taxon>
        <taxon>Thermococci</taxon>
        <taxon>Thermococcales</taxon>
        <taxon>Thermococcaceae</taxon>
        <taxon>Thermococcus</taxon>
    </lineage>
</organism>
<dbReference type="Gene3D" id="3.40.50.300">
    <property type="entry name" value="P-loop containing nucleotide triphosphate hydrolases"/>
    <property type="match status" value="1"/>
</dbReference>
<sequence length="293" mass="33013">MPSIEVRGLSKWYGSKKALNDVSFTVEEGEIVGIIGPNGAGKTTLIRILSCLLKPDSGEVRIFGRKHCEAKDLFALLPQDVKAHFYTLTPRDYVYHYLRMRGLSRSEARQRVDEAMELLGIDYADEPMSTLSGGMVRRALLAMVLSADARLYFLDEPTVGLDVENRLNLWEVLREKAEESTIVLTSHYLNEISSVCDRVLLLKDGQVKAFGRPERVARDYLSGLHSKIVAFEDVKLEGFLLKKAGRNTYIYTRSKREEKEIMEVLESSGVPFRRESLTIEDVFITGGLDDGAD</sequence>
<keyword evidence="2" id="KW-0813">Transport</keyword>
<proteinExistence type="inferred from homology"/>
<evidence type="ECO:0000256" key="1">
    <source>
        <dbReference type="ARBA" id="ARBA00005417"/>
    </source>
</evidence>
<dbReference type="InterPro" id="IPR003593">
    <property type="entry name" value="AAA+_ATPase"/>
</dbReference>
<dbReference type="PANTHER" id="PTHR42711">
    <property type="entry name" value="ABC TRANSPORTER ATP-BINDING PROTEIN"/>
    <property type="match status" value="1"/>
</dbReference>
<dbReference type="AlphaFoldDB" id="A0A5C0SMG7"/>
<gene>
    <name evidence="6" type="ORF">FPV09_07300</name>
</gene>
<reference evidence="6 7" key="1">
    <citation type="submission" date="2019-07" db="EMBL/GenBank/DDBJ databases">
        <title>Complete genome of Thermococcus acidophilus.</title>
        <authorList>
            <person name="Li X."/>
        </authorList>
    </citation>
    <scope>NUCLEOTIDE SEQUENCE [LARGE SCALE GENOMIC DNA]</scope>
    <source>
        <strain evidence="6 7">SY113</strain>
    </source>
</reference>
<dbReference type="PANTHER" id="PTHR42711:SF5">
    <property type="entry name" value="ABC TRANSPORTER ATP-BINDING PROTEIN NATA"/>
    <property type="match status" value="1"/>
</dbReference>
<evidence type="ECO:0000256" key="2">
    <source>
        <dbReference type="ARBA" id="ARBA00022448"/>
    </source>
</evidence>
<name>A0A5C0SMG7_9EURY</name>
<keyword evidence="7" id="KW-1185">Reference proteome</keyword>
<accession>A0A5C0SMG7</accession>
<comment type="similarity">
    <text evidence="1">Belongs to the ABC transporter superfamily.</text>
</comment>
<evidence type="ECO:0000259" key="5">
    <source>
        <dbReference type="PROSITE" id="PS50893"/>
    </source>
</evidence>